<keyword evidence="2" id="KW-1185">Reference proteome</keyword>
<dbReference type="EMBL" id="CP113089">
    <property type="protein sequence ID" value="WAB80452.1"/>
    <property type="molecule type" value="Genomic_DNA"/>
</dbReference>
<sequence length="142" mass="15115">MALIAVVVLLVRPPGPLDDPRPAFQRDGLLRNGAVLDADVEGVEFGSGTVILLFDRTAPEGDEWERWKADVTSDGAALVVLTPDHPAQVQLIAAIPMPVPTDGGAPVGYAVVDDDRRVRYATLDPQYLVNAFEVDVITGAVS</sequence>
<dbReference type="Proteomes" id="UP001164706">
    <property type="component" value="Chromosome"/>
</dbReference>
<reference evidence="1" key="1">
    <citation type="submission" date="2022-11" db="EMBL/GenBank/DDBJ databases">
        <title>Description of Microcella daejonensis nov. sp, isolated from riverside soil.</title>
        <authorList>
            <person name="Molina K.M."/>
            <person name="Kim S.B."/>
        </authorList>
    </citation>
    <scope>NUCLEOTIDE SEQUENCE</scope>
    <source>
        <strain evidence="1">MMS21-STM12</strain>
    </source>
</reference>
<organism evidence="1 2">
    <name type="scientific">Microcella daejeonensis</name>
    <dbReference type="NCBI Taxonomy" id="2994971"/>
    <lineage>
        <taxon>Bacteria</taxon>
        <taxon>Bacillati</taxon>
        <taxon>Actinomycetota</taxon>
        <taxon>Actinomycetes</taxon>
        <taxon>Micrococcales</taxon>
        <taxon>Microbacteriaceae</taxon>
        <taxon>Microcella</taxon>
    </lineage>
</organism>
<dbReference type="AlphaFoldDB" id="A0A9E8SAA1"/>
<protein>
    <submittedName>
        <fullName evidence="1">Uncharacterized protein</fullName>
    </submittedName>
</protein>
<gene>
    <name evidence="1" type="ORF">OVN18_07665</name>
</gene>
<evidence type="ECO:0000313" key="1">
    <source>
        <dbReference type="EMBL" id="WAB80452.1"/>
    </source>
</evidence>
<name>A0A9E8SAA1_9MICO</name>
<proteinExistence type="predicted"/>
<dbReference type="KEGG" id="mdb:OVN18_07665"/>
<evidence type="ECO:0000313" key="2">
    <source>
        <dbReference type="Proteomes" id="UP001164706"/>
    </source>
</evidence>
<accession>A0A9E8SAA1</accession>
<dbReference type="RefSeq" id="WP_267780117.1">
    <property type="nucleotide sequence ID" value="NZ_CP113089.1"/>
</dbReference>